<reference evidence="2 3" key="1">
    <citation type="submission" date="2017-02" db="EMBL/GenBank/DDBJ databases">
        <authorList>
            <person name="Peterson S.W."/>
        </authorList>
    </citation>
    <scope>NUCLEOTIDE SEQUENCE [LARGE SCALE GENOMIC DNA]</scope>
    <source>
        <strain evidence="2 3">USBA 369</strain>
    </source>
</reference>
<dbReference type="OrthoDB" id="8115457at2"/>
<dbReference type="Proteomes" id="UP000190135">
    <property type="component" value="Unassembled WGS sequence"/>
</dbReference>
<keyword evidence="1" id="KW-1133">Transmembrane helix</keyword>
<sequence>MPQSSAKMPKLVRFVLKNALIGVVFGWVVAALLLYFDMGGMGTRIAHSRDPIPPLVMLAMGFGVTFGFGYLATAVWFLPWDQESFDKLFKE</sequence>
<dbReference type="EMBL" id="FUXL01000002">
    <property type="protein sequence ID" value="SJZ64054.1"/>
    <property type="molecule type" value="Genomic_DNA"/>
</dbReference>
<evidence type="ECO:0000313" key="3">
    <source>
        <dbReference type="Proteomes" id="UP000190135"/>
    </source>
</evidence>
<proteinExistence type="predicted"/>
<keyword evidence="1" id="KW-0812">Transmembrane</keyword>
<organism evidence="2 3">
    <name type="scientific">Consotaella salsifontis</name>
    <dbReference type="NCBI Taxonomy" id="1365950"/>
    <lineage>
        <taxon>Bacteria</taxon>
        <taxon>Pseudomonadati</taxon>
        <taxon>Pseudomonadota</taxon>
        <taxon>Alphaproteobacteria</taxon>
        <taxon>Hyphomicrobiales</taxon>
        <taxon>Aurantimonadaceae</taxon>
        <taxon>Consotaella</taxon>
    </lineage>
</organism>
<keyword evidence="3" id="KW-1185">Reference proteome</keyword>
<evidence type="ECO:0000313" key="2">
    <source>
        <dbReference type="EMBL" id="SJZ64054.1"/>
    </source>
</evidence>
<keyword evidence="1" id="KW-0472">Membrane</keyword>
<name>A0A1T4MBH2_9HYPH</name>
<accession>A0A1T4MBH2</accession>
<feature type="transmembrane region" description="Helical" evidence="1">
    <location>
        <begin position="56"/>
        <end position="78"/>
    </location>
</feature>
<dbReference type="STRING" id="1365950.SAMN05428963_10247"/>
<dbReference type="AlphaFoldDB" id="A0A1T4MBH2"/>
<gene>
    <name evidence="2" type="ORF">SAMN05428963_10247</name>
</gene>
<evidence type="ECO:0000256" key="1">
    <source>
        <dbReference type="SAM" id="Phobius"/>
    </source>
</evidence>
<feature type="transmembrane region" description="Helical" evidence="1">
    <location>
        <begin position="12"/>
        <end position="36"/>
    </location>
</feature>
<protein>
    <submittedName>
        <fullName evidence="2">Uncharacterized protein</fullName>
    </submittedName>
</protein>
<dbReference type="RefSeq" id="WP_078706757.1">
    <property type="nucleotide sequence ID" value="NZ_FUXL01000002.1"/>
</dbReference>